<comment type="caution">
    <text evidence="1">The sequence shown here is derived from an EMBL/GenBank/DDBJ whole genome shotgun (WGS) entry which is preliminary data.</text>
</comment>
<sequence length="113" mass="12694">MVKINSGSRQKEREKNYCQAGSFRLSKWSAAESKKVASPELSSYSAATVLAPIDSRRKGLHLRIKMGRRVTIATATLNQWALDLKLFKTSKNMGPNDFCKYQPECSVFEGAYN</sequence>
<keyword evidence="2" id="KW-1185">Reference proteome</keyword>
<proteinExistence type="predicted"/>
<protein>
    <submittedName>
        <fullName evidence="1">Uncharacterized protein</fullName>
    </submittedName>
</protein>
<dbReference type="AlphaFoldDB" id="A0AAV8XY31"/>
<organism evidence="1 2">
    <name type="scientific">Aromia moschata</name>
    <dbReference type="NCBI Taxonomy" id="1265417"/>
    <lineage>
        <taxon>Eukaryota</taxon>
        <taxon>Metazoa</taxon>
        <taxon>Ecdysozoa</taxon>
        <taxon>Arthropoda</taxon>
        <taxon>Hexapoda</taxon>
        <taxon>Insecta</taxon>
        <taxon>Pterygota</taxon>
        <taxon>Neoptera</taxon>
        <taxon>Endopterygota</taxon>
        <taxon>Coleoptera</taxon>
        <taxon>Polyphaga</taxon>
        <taxon>Cucujiformia</taxon>
        <taxon>Chrysomeloidea</taxon>
        <taxon>Cerambycidae</taxon>
        <taxon>Cerambycinae</taxon>
        <taxon>Callichromatini</taxon>
        <taxon>Aromia</taxon>
    </lineage>
</organism>
<name>A0AAV8XY31_9CUCU</name>
<evidence type="ECO:0000313" key="1">
    <source>
        <dbReference type="EMBL" id="KAJ8944012.1"/>
    </source>
</evidence>
<gene>
    <name evidence="1" type="ORF">NQ318_021727</name>
</gene>
<evidence type="ECO:0000313" key="2">
    <source>
        <dbReference type="Proteomes" id="UP001162162"/>
    </source>
</evidence>
<accession>A0AAV8XY31</accession>
<dbReference type="EMBL" id="JAPWTK010000270">
    <property type="protein sequence ID" value="KAJ8944012.1"/>
    <property type="molecule type" value="Genomic_DNA"/>
</dbReference>
<reference evidence="1" key="1">
    <citation type="journal article" date="2023" name="Insect Mol. Biol.">
        <title>Genome sequencing provides insights into the evolution of gene families encoding plant cell wall-degrading enzymes in longhorned beetles.</title>
        <authorList>
            <person name="Shin N.R."/>
            <person name="Okamura Y."/>
            <person name="Kirsch R."/>
            <person name="Pauchet Y."/>
        </authorList>
    </citation>
    <scope>NUCLEOTIDE SEQUENCE</scope>
    <source>
        <strain evidence="1">AMC_N1</strain>
    </source>
</reference>
<dbReference type="Proteomes" id="UP001162162">
    <property type="component" value="Unassembled WGS sequence"/>
</dbReference>